<evidence type="ECO:0000313" key="2">
    <source>
        <dbReference type="Proteomes" id="UP000246702"/>
    </source>
</evidence>
<dbReference type="STRING" id="1450535.A0A317VCB8"/>
<dbReference type="Proteomes" id="UP000246702">
    <property type="component" value="Unassembled WGS sequence"/>
</dbReference>
<accession>A0A317VCB8</accession>
<dbReference type="AlphaFoldDB" id="A0A317VCB8"/>
<reference evidence="1 2" key="1">
    <citation type="submission" date="2016-12" db="EMBL/GenBank/DDBJ databases">
        <title>The genomes of Aspergillus section Nigri reveals drivers in fungal speciation.</title>
        <authorList>
            <consortium name="DOE Joint Genome Institute"/>
            <person name="Vesth T.C."/>
            <person name="Nybo J."/>
            <person name="Theobald S."/>
            <person name="Brandl J."/>
            <person name="Frisvad J.C."/>
            <person name="Nielsen K.F."/>
            <person name="Lyhne E.K."/>
            <person name="Kogle M.E."/>
            <person name="Kuo A."/>
            <person name="Riley R."/>
            <person name="Clum A."/>
            <person name="Nolan M."/>
            <person name="Lipzen A."/>
            <person name="Salamov A."/>
            <person name="Henrissat B."/>
            <person name="Wiebenga A."/>
            <person name="De Vries R.P."/>
            <person name="Grigoriev I.V."/>
            <person name="Mortensen U.H."/>
            <person name="Andersen M.R."/>
            <person name="Baker S.E."/>
        </authorList>
    </citation>
    <scope>NUCLEOTIDE SEQUENCE [LARGE SCALE GENOMIC DNA]</scope>
    <source>
        <strain evidence="1 2">CBS 115572</strain>
    </source>
</reference>
<dbReference type="EMBL" id="MSFK01000038">
    <property type="protein sequence ID" value="PWY70891.1"/>
    <property type="molecule type" value="Genomic_DNA"/>
</dbReference>
<evidence type="ECO:0008006" key="3">
    <source>
        <dbReference type="Google" id="ProtNLM"/>
    </source>
</evidence>
<comment type="caution">
    <text evidence="1">The sequence shown here is derived from an EMBL/GenBank/DDBJ whole genome shotgun (WGS) entry which is preliminary data.</text>
</comment>
<keyword evidence="2" id="KW-1185">Reference proteome</keyword>
<dbReference type="OrthoDB" id="4509585at2759"/>
<organism evidence="1 2">
    <name type="scientific">Aspergillus sclerotioniger CBS 115572</name>
    <dbReference type="NCBI Taxonomy" id="1450535"/>
    <lineage>
        <taxon>Eukaryota</taxon>
        <taxon>Fungi</taxon>
        <taxon>Dikarya</taxon>
        <taxon>Ascomycota</taxon>
        <taxon>Pezizomycotina</taxon>
        <taxon>Eurotiomycetes</taxon>
        <taxon>Eurotiomycetidae</taxon>
        <taxon>Eurotiales</taxon>
        <taxon>Aspergillaceae</taxon>
        <taxon>Aspergillus</taxon>
        <taxon>Aspergillus subgen. Circumdati</taxon>
    </lineage>
</organism>
<sequence>MKAETSLEALQSISASTWGTSLLNIHKIYNAMRLAGNTIARRAAVQHPEQVQKRAAVLISRAFKSTAGDALNAELHLTPIPRLLEQKAEETAIHMITGLAIGKPCKGQERKPRERRTFLETFEAEIKNHRHRKDQGQGQDPDVQELRFRGHIGAAAVMPRTHGAQERRKASCYLGPETVSNVYAAKLEGLLMATKWATWQLAEVAKQEKKEIHIFSNSQAALKAMRAPKMSSGQYTLTA</sequence>
<evidence type="ECO:0000313" key="1">
    <source>
        <dbReference type="EMBL" id="PWY70891.1"/>
    </source>
</evidence>
<gene>
    <name evidence="1" type="ORF">BO94DRAFT_590200</name>
</gene>
<dbReference type="RefSeq" id="XP_025462785.1">
    <property type="nucleotide sequence ID" value="XM_025616004.1"/>
</dbReference>
<protein>
    <recommendedName>
        <fullName evidence="3">RNase H type-1 domain-containing protein</fullName>
    </recommendedName>
</protein>
<name>A0A317VCB8_9EURO</name>
<dbReference type="GeneID" id="37118147"/>
<proteinExistence type="predicted"/>